<keyword evidence="2" id="KW-1185">Reference proteome</keyword>
<accession>A0ABX0XPI5</accession>
<proteinExistence type="predicted"/>
<reference evidence="1 2" key="1">
    <citation type="submission" date="2020-03" db="EMBL/GenBank/DDBJ databases">
        <title>Genomic Encyclopedia of Type Strains, Phase IV (KMG-IV): sequencing the most valuable type-strain genomes for metagenomic binning, comparative biology and taxonomic classification.</title>
        <authorList>
            <person name="Goeker M."/>
        </authorList>
    </citation>
    <scope>NUCLEOTIDE SEQUENCE [LARGE SCALE GENOMIC DNA]</scope>
    <source>
        <strain evidence="1 2">DSM 27651</strain>
    </source>
</reference>
<dbReference type="RefSeq" id="WP_167956050.1">
    <property type="nucleotide sequence ID" value="NZ_JAATJE010000002.1"/>
</dbReference>
<evidence type="ECO:0000313" key="2">
    <source>
        <dbReference type="Proteomes" id="UP000734218"/>
    </source>
</evidence>
<dbReference type="EMBL" id="JAATJE010000002">
    <property type="protein sequence ID" value="NJC35279.1"/>
    <property type="molecule type" value="Genomic_DNA"/>
</dbReference>
<keyword evidence="1" id="KW-0067">ATP-binding</keyword>
<dbReference type="GO" id="GO:0004386">
    <property type="term" value="F:helicase activity"/>
    <property type="evidence" value="ECO:0007669"/>
    <property type="project" value="UniProtKB-KW"/>
</dbReference>
<keyword evidence="1" id="KW-0378">Hydrolase</keyword>
<keyword evidence="1" id="KW-0347">Helicase</keyword>
<organism evidence="1 2">
    <name type="scientific">Sphingomonas jejuensis</name>
    <dbReference type="NCBI Taxonomy" id="904715"/>
    <lineage>
        <taxon>Bacteria</taxon>
        <taxon>Pseudomonadati</taxon>
        <taxon>Pseudomonadota</taxon>
        <taxon>Alphaproteobacteria</taxon>
        <taxon>Sphingomonadales</taxon>
        <taxon>Sphingomonadaceae</taxon>
        <taxon>Sphingomonas</taxon>
    </lineage>
</organism>
<name>A0ABX0XPI5_9SPHN</name>
<evidence type="ECO:0000313" key="1">
    <source>
        <dbReference type="EMBL" id="NJC35279.1"/>
    </source>
</evidence>
<gene>
    <name evidence="1" type="ORF">GGR88_002793</name>
</gene>
<comment type="caution">
    <text evidence="1">The sequence shown here is derived from an EMBL/GenBank/DDBJ whole genome shotgun (WGS) entry which is preliminary data.</text>
</comment>
<protein>
    <submittedName>
        <fullName evidence="1">Replicative superfamily II helicase</fullName>
    </submittedName>
</protein>
<dbReference type="Proteomes" id="UP000734218">
    <property type="component" value="Unassembled WGS sequence"/>
</dbReference>
<keyword evidence="1" id="KW-0547">Nucleotide-binding</keyword>
<sequence length="88" mass="9949">MSRVLHVDDTEIRIREACRRNDIETTAMEPLKSGGMRLVFKSADATAIMKRVFAKQLVSGEVQRTNFRGVPEQSYIRAKQTPPASKRA</sequence>